<evidence type="ECO:0000259" key="4">
    <source>
        <dbReference type="SMART" id="SM00906"/>
    </source>
</evidence>
<dbReference type="PANTHER" id="PTHR46910">
    <property type="entry name" value="TRANSCRIPTION FACTOR PDR1"/>
    <property type="match status" value="1"/>
</dbReference>
<feature type="compositionally biased region" description="Low complexity" evidence="2">
    <location>
        <begin position="86"/>
        <end position="97"/>
    </location>
</feature>
<feature type="compositionally biased region" description="Basic and acidic residues" evidence="2">
    <location>
        <begin position="141"/>
        <end position="156"/>
    </location>
</feature>
<dbReference type="Proteomes" id="UP001147782">
    <property type="component" value="Unassembled WGS sequence"/>
</dbReference>
<dbReference type="GO" id="GO:0003677">
    <property type="term" value="F:DNA binding"/>
    <property type="evidence" value="ECO:0007669"/>
    <property type="project" value="InterPro"/>
</dbReference>
<dbReference type="SMART" id="SM00906">
    <property type="entry name" value="Fungal_trans"/>
    <property type="match status" value="1"/>
</dbReference>
<feature type="transmembrane region" description="Helical" evidence="3">
    <location>
        <begin position="554"/>
        <end position="576"/>
    </location>
</feature>
<reference evidence="5" key="1">
    <citation type="submission" date="2022-11" db="EMBL/GenBank/DDBJ databases">
        <authorList>
            <person name="Petersen C."/>
        </authorList>
    </citation>
    <scope>NUCLEOTIDE SEQUENCE</scope>
    <source>
        <strain evidence="5">IBT 29864</strain>
    </source>
</reference>
<dbReference type="CDD" id="cd12148">
    <property type="entry name" value="fungal_TF_MHR"/>
    <property type="match status" value="1"/>
</dbReference>
<comment type="caution">
    <text evidence="5">The sequence shown here is derived from an EMBL/GenBank/DDBJ whole genome shotgun (WGS) entry which is preliminary data.</text>
</comment>
<dbReference type="GeneID" id="81437180"/>
<dbReference type="GO" id="GO:0006351">
    <property type="term" value="P:DNA-templated transcription"/>
    <property type="evidence" value="ECO:0007669"/>
    <property type="project" value="InterPro"/>
</dbReference>
<keyword evidence="3" id="KW-0472">Membrane</keyword>
<dbReference type="OrthoDB" id="39175at2759"/>
<dbReference type="RefSeq" id="XP_056556526.1">
    <property type="nucleotide sequence ID" value="XM_056698001.1"/>
</dbReference>
<evidence type="ECO:0000313" key="5">
    <source>
        <dbReference type="EMBL" id="KAJ5377663.1"/>
    </source>
</evidence>
<dbReference type="GO" id="GO:0008270">
    <property type="term" value="F:zinc ion binding"/>
    <property type="evidence" value="ECO:0007669"/>
    <property type="project" value="InterPro"/>
</dbReference>
<feature type="region of interest" description="Disordered" evidence="2">
    <location>
        <begin position="67"/>
        <end position="156"/>
    </location>
</feature>
<evidence type="ECO:0000256" key="3">
    <source>
        <dbReference type="SAM" id="Phobius"/>
    </source>
</evidence>
<gene>
    <name evidence="5" type="ORF">N7496_005072</name>
</gene>
<feature type="compositionally biased region" description="Polar residues" evidence="2">
    <location>
        <begin position="68"/>
        <end position="85"/>
    </location>
</feature>
<name>A0A9W9VD30_9EURO</name>
<dbReference type="InterPro" id="IPR050987">
    <property type="entry name" value="AtrR-like"/>
</dbReference>
<reference evidence="5" key="2">
    <citation type="journal article" date="2023" name="IMA Fungus">
        <title>Comparative genomic study of the Penicillium genus elucidates a diverse pangenome and 15 lateral gene transfer events.</title>
        <authorList>
            <person name="Petersen C."/>
            <person name="Sorensen T."/>
            <person name="Nielsen M.R."/>
            <person name="Sondergaard T.E."/>
            <person name="Sorensen J.L."/>
            <person name="Fitzpatrick D.A."/>
            <person name="Frisvad J.C."/>
            <person name="Nielsen K.L."/>
        </authorList>
    </citation>
    <scope>NUCLEOTIDE SEQUENCE</scope>
    <source>
        <strain evidence="5">IBT 29864</strain>
    </source>
</reference>
<dbReference type="Pfam" id="PF04082">
    <property type="entry name" value="Fungal_trans"/>
    <property type="match status" value="1"/>
</dbReference>
<accession>A0A9W9VD30</accession>
<evidence type="ECO:0000256" key="1">
    <source>
        <dbReference type="ARBA" id="ARBA00023242"/>
    </source>
</evidence>
<feature type="non-terminal residue" evidence="5">
    <location>
        <position position="717"/>
    </location>
</feature>
<feature type="domain" description="Xylanolytic transcriptional activator regulatory" evidence="4">
    <location>
        <begin position="345"/>
        <end position="418"/>
    </location>
</feature>
<dbReference type="InterPro" id="IPR007219">
    <property type="entry name" value="XnlR_reg_dom"/>
</dbReference>
<keyword evidence="1" id="KW-0539">Nucleus</keyword>
<proteinExistence type="predicted"/>
<dbReference type="PANTHER" id="PTHR46910:SF1">
    <property type="entry name" value="MISCELLANEOUS ZN(II)2CYS6 TRANSCRIPTION FACTOR (EUROFUNG)-RELATED"/>
    <property type="match status" value="1"/>
</dbReference>
<dbReference type="EMBL" id="JAPZBS010000004">
    <property type="protein sequence ID" value="KAJ5377663.1"/>
    <property type="molecule type" value="Genomic_DNA"/>
</dbReference>
<keyword evidence="3" id="KW-1133">Transmembrane helix</keyword>
<keyword evidence="3" id="KW-0812">Transmembrane</keyword>
<protein>
    <submittedName>
        <fullName evidence="5">Transcriptional regulator family: Fungal Specific TF</fullName>
    </submittedName>
</protein>
<evidence type="ECO:0000256" key="2">
    <source>
        <dbReference type="SAM" id="MobiDB-lite"/>
    </source>
</evidence>
<keyword evidence="6" id="KW-1185">Reference proteome</keyword>
<dbReference type="GO" id="GO:0003700">
    <property type="term" value="F:DNA-binding transcription factor activity"/>
    <property type="evidence" value="ECO:0007669"/>
    <property type="project" value="InterPro"/>
</dbReference>
<sequence length="717" mass="80953">VKCDRQDPCMNCVDAKADCLRTRHARVHRPRVSRFVPHQRLRMTIDQLILNSLDALAERLAKLERSNTAETATSASPPSGNANHDGTSTAPSSPGTTHYDTSRPFPSTKRKFYVAPIPSEASPSRQQDKKRRVSQSVHSQVHAEHHSSESTRHASEAREYIENELQCNPALSQDRRTALEMARRFVGQLSNPGLQRQENPTCEELDVEENLARPNLTPELLYMMLPGPDRKTNSQGTLVWPDHISDKTLERMGLAIMERSESEQVLQLYRISVWIKAFSCISKLAPLISSEHLKAHFRRLKKQYEAGAIEELNSIPLTASPSLPLLQALLSGKRLMQYLGNMSRCWMFTALASKVIIALNYHNITDTVPRNEVEEEIHACVYTCYYFDKTLSLLLLRPPSLPELKVEPTRLMHLDPDLPTTPMITGIVEFACLKNTLPNILLDTKEMGDIEKANALSDLVVRAQAIHSNLQMHRNRQELEFPASWRILSREWLSMDFNYYSILTTIIRARSSVLKSRLVCEECLYAARKALMTLRALQEAFSGNATSVDSYPYFLTWTMLLVPLSPFFVLFCNVVATSDHRDYEMIRKITDDLRQFAKANASIGKLCALFAKFLDLCAPLVKLNPAGAVEQPDASQNGDHNTERRSLGQLRSSYPDVLHQDAGHFPNTLPSPQTSSEAFGVPPSVEGWDDSLIWELFDNQPSLGWADSELWSAMTQL</sequence>
<organism evidence="5 6">
    <name type="scientific">Penicillium cataractarum</name>
    <dbReference type="NCBI Taxonomy" id="2100454"/>
    <lineage>
        <taxon>Eukaryota</taxon>
        <taxon>Fungi</taxon>
        <taxon>Dikarya</taxon>
        <taxon>Ascomycota</taxon>
        <taxon>Pezizomycotina</taxon>
        <taxon>Eurotiomycetes</taxon>
        <taxon>Eurotiomycetidae</taxon>
        <taxon>Eurotiales</taxon>
        <taxon>Aspergillaceae</taxon>
        <taxon>Penicillium</taxon>
    </lineage>
</organism>
<dbReference type="AlphaFoldDB" id="A0A9W9VD30"/>
<evidence type="ECO:0000313" key="6">
    <source>
        <dbReference type="Proteomes" id="UP001147782"/>
    </source>
</evidence>